<keyword evidence="11" id="KW-1185">Reference proteome</keyword>
<dbReference type="SMART" id="SM01109">
    <property type="entry name" value="CUT"/>
    <property type="match status" value="1"/>
</dbReference>
<proteinExistence type="inferred from homology"/>
<accession>A0A1I8PLF5</accession>
<keyword evidence="4" id="KW-0238">DNA-binding</keyword>
<name>A0A1I8PLF5_STOCA</name>
<evidence type="ECO:0000313" key="11">
    <source>
        <dbReference type="Proteomes" id="UP000095300"/>
    </source>
</evidence>
<dbReference type="GO" id="GO:0000978">
    <property type="term" value="F:RNA polymerase II cis-regulatory region sequence-specific DNA binding"/>
    <property type="evidence" value="ECO:0007669"/>
    <property type="project" value="TreeGrafter"/>
</dbReference>
<evidence type="ECO:0000256" key="5">
    <source>
        <dbReference type="ARBA" id="ARBA00023155"/>
    </source>
</evidence>
<sequence length="588" mass="66204">MDPANFGGDNSGTQNILPENSLQMYHCYNQPQLLSGITTNNYALFSNTSKSLRTVVEKIQESNSESALKHSGDLQICNIPNVTSDINCCQPLGSPKNEECLTSGDVSNVPSYATLTPLTPLPPISTMSEKFLYGNHLNDACVVDTSSIDNINNDIIVNRTRSDPTIRKNAYLLTKTVHHTIFPPQKQADRSSGYQVHTNSENSQSFNELVDPEYSSQEKLRTTNSEKAIISDTLRILELNELVTVQSCKSKKYDNNFIQNNSVISVPSFNKIDVRVMEEKIFIPDKDTCFDDEKGEDDSYNVKKHSNDDCTNSALSQKYSLGKTNNDPMMPIANSKDETLTIPKLEEEISLNARNLSSANEPKFDIGEHVVACPYSDQQTTRNSQKQQENFKIFTTCKESRKKFDYSQQRSTQKPSCNIKTEGVRVSLSCRNDVEEIEEINTKDLAQRISSELKRYSIPQAIFAQRVLCRSQGTLSDLLRNPKPWSKLKSGRETFRRMLKWLQEPEFQRMSALRIAAAQDHKTGATSNSMHDCNDITDDLTCSSGMHTSKGINMIDPTVQAKKSRLVFTDLQRRTLQAIFKVSIGVYN</sequence>
<feature type="domain" description="CUT" evidence="9">
    <location>
        <begin position="431"/>
        <end position="517"/>
    </location>
</feature>
<evidence type="ECO:0000313" key="10">
    <source>
        <dbReference type="EnsemblMetazoa" id="SCAU009176-PA"/>
    </source>
</evidence>
<dbReference type="STRING" id="35570.A0A1I8PLF5"/>
<evidence type="ECO:0000256" key="7">
    <source>
        <dbReference type="ARBA" id="ARBA00023242"/>
    </source>
</evidence>
<evidence type="ECO:0000259" key="9">
    <source>
        <dbReference type="PROSITE" id="PS51042"/>
    </source>
</evidence>
<feature type="compositionally biased region" description="Polar residues" evidence="8">
    <location>
        <begin position="190"/>
        <end position="207"/>
    </location>
</feature>
<keyword evidence="6" id="KW-0804">Transcription</keyword>
<dbReference type="Pfam" id="PF02376">
    <property type="entry name" value="CUT"/>
    <property type="match status" value="1"/>
</dbReference>
<dbReference type="FunFam" id="1.10.260.40:FF:000005">
    <property type="entry name" value="One cut domain family member"/>
    <property type="match status" value="1"/>
</dbReference>
<dbReference type="SUPFAM" id="SSF47413">
    <property type="entry name" value="lambda repressor-like DNA-binding domains"/>
    <property type="match status" value="1"/>
</dbReference>
<reference evidence="10" key="1">
    <citation type="submission" date="2020-05" db="UniProtKB">
        <authorList>
            <consortium name="EnsemblMetazoa"/>
        </authorList>
    </citation>
    <scope>IDENTIFICATION</scope>
    <source>
        <strain evidence="10">USDA</strain>
    </source>
</reference>
<evidence type="ECO:0000256" key="4">
    <source>
        <dbReference type="ARBA" id="ARBA00023125"/>
    </source>
</evidence>
<dbReference type="InterPro" id="IPR051649">
    <property type="entry name" value="CUT_Homeobox"/>
</dbReference>
<protein>
    <recommendedName>
        <fullName evidence="9">CUT domain-containing protein</fullName>
    </recommendedName>
</protein>
<dbReference type="Proteomes" id="UP000095300">
    <property type="component" value="Unassembled WGS sequence"/>
</dbReference>
<dbReference type="Gene3D" id="1.10.260.40">
    <property type="entry name" value="lambda repressor-like DNA-binding domains"/>
    <property type="match status" value="1"/>
</dbReference>
<keyword evidence="5" id="KW-0371">Homeobox</keyword>
<keyword evidence="3" id="KW-0805">Transcription regulation</keyword>
<dbReference type="VEuPathDB" id="VectorBase:SCAU009176"/>
<dbReference type="GO" id="GO:0000981">
    <property type="term" value="F:DNA-binding transcription factor activity, RNA polymerase II-specific"/>
    <property type="evidence" value="ECO:0007669"/>
    <property type="project" value="TreeGrafter"/>
</dbReference>
<dbReference type="PROSITE" id="PS51042">
    <property type="entry name" value="CUT"/>
    <property type="match status" value="1"/>
</dbReference>
<dbReference type="PANTHER" id="PTHR14057:SF47">
    <property type="entry name" value="HOMEOBOX PROTEIN ONECUT"/>
    <property type="match status" value="1"/>
</dbReference>
<evidence type="ECO:0000256" key="1">
    <source>
        <dbReference type="ARBA" id="ARBA00004123"/>
    </source>
</evidence>
<organism evidence="10 11">
    <name type="scientific">Stomoxys calcitrans</name>
    <name type="common">Stable fly</name>
    <name type="synonym">Conops calcitrans</name>
    <dbReference type="NCBI Taxonomy" id="35570"/>
    <lineage>
        <taxon>Eukaryota</taxon>
        <taxon>Metazoa</taxon>
        <taxon>Ecdysozoa</taxon>
        <taxon>Arthropoda</taxon>
        <taxon>Hexapoda</taxon>
        <taxon>Insecta</taxon>
        <taxon>Pterygota</taxon>
        <taxon>Neoptera</taxon>
        <taxon>Endopterygota</taxon>
        <taxon>Diptera</taxon>
        <taxon>Brachycera</taxon>
        <taxon>Muscomorpha</taxon>
        <taxon>Muscoidea</taxon>
        <taxon>Muscidae</taxon>
        <taxon>Stomoxys</taxon>
    </lineage>
</organism>
<evidence type="ECO:0000256" key="6">
    <source>
        <dbReference type="ARBA" id="ARBA00023163"/>
    </source>
</evidence>
<evidence type="ECO:0000256" key="2">
    <source>
        <dbReference type="ARBA" id="ARBA00008190"/>
    </source>
</evidence>
<gene>
    <name evidence="10" type="primary">106094859</name>
</gene>
<dbReference type="AlphaFoldDB" id="A0A1I8PLF5"/>
<dbReference type="InterPro" id="IPR010982">
    <property type="entry name" value="Lambda_DNA-bd_dom_sf"/>
</dbReference>
<comment type="subcellular location">
    <subcellularLocation>
        <location evidence="1">Nucleus</location>
    </subcellularLocation>
</comment>
<keyword evidence="7" id="KW-0539">Nucleus</keyword>
<comment type="similarity">
    <text evidence="2">Belongs to the CUT homeobox family.</text>
</comment>
<feature type="region of interest" description="Disordered" evidence="8">
    <location>
        <begin position="185"/>
        <end position="210"/>
    </location>
</feature>
<dbReference type="OrthoDB" id="10068888at2759"/>
<dbReference type="EnsemblMetazoa" id="SCAU009176-RA">
    <property type="protein sequence ID" value="SCAU009176-PA"/>
    <property type="gene ID" value="SCAU009176"/>
</dbReference>
<dbReference type="InterPro" id="IPR003350">
    <property type="entry name" value="CUT_dom"/>
</dbReference>
<dbReference type="GO" id="GO:0005634">
    <property type="term" value="C:nucleus"/>
    <property type="evidence" value="ECO:0007669"/>
    <property type="project" value="UniProtKB-SubCell"/>
</dbReference>
<evidence type="ECO:0000256" key="8">
    <source>
        <dbReference type="SAM" id="MobiDB-lite"/>
    </source>
</evidence>
<evidence type="ECO:0000256" key="3">
    <source>
        <dbReference type="ARBA" id="ARBA00023015"/>
    </source>
</evidence>
<dbReference type="PANTHER" id="PTHR14057">
    <property type="entry name" value="TRANSCRIPTION FACTOR ONECUT"/>
    <property type="match status" value="1"/>
</dbReference>